<evidence type="ECO:0000313" key="3">
    <source>
        <dbReference type="Proteomes" id="UP000554482"/>
    </source>
</evidence>
<dbReference type="SUPFAM" id="SSF56672">
    <property type="entry name" value="DNA/RNA polymerases"/>
    <property type="match status" value="1"/>
</dbReference>
<name>A0A7J6WP54_THATH</name>
<keyword evidence="2" id="KW-0808">Transferase</keyword>
<dbReference type="EMBL" id="JABWDY010012352">
    <property type="protein sequence ID" value="KAF5199159.1"/>
    <property type="molecule type" value="Genomic_DNA"/>
</dbReference>
<keyword evidence="2" id="KW-0548">Nucleotidyltransferase</keyword>
<dbReference type="InterPro" id="IPR000477">
    <property type="entry name" value="RT_dom"/>
</dbReference>
<dbReference type="Pfam" id="PF00078">
    <property type="entry name" value="RVT_1"/>
    <property type="match status" value="1"/>
</dbReference>
<gene>
    <name evidence="2" type="ORF">FRX31_011253</name>
</gene>
<dbReference type="InterPro" id="IPR005135">
    <property type="entry name" value="Endo/exonuclease/phosphatase"/>
</dbReference>
<dbReference type="GO" id="GO:0003964">
    <property type="term" value="F:RNA-directed DNA polymerase activity"/>
    <property type="evidence" value="ECO:0007669"/>
    <property type="project" value="UniProtKB-KW"/>
</dbReference>
<dbReference type="InterPro" id="IPR043502">
    <property type="entry name" value="DNA/RNA_pol_sf"/>
</dbReference>
<dbReference type="SUPFAM" id="SSF56219">
    <property type="entry name" value="DNase I-like"/>
    <property type="match status" value="1"/>
</dbReference>
<accession>A0A7J6WP54</accession>
<keyword evidence="3" id="KW-1185">Reference proteome</keyword>
<reference evidence="2 3" key="1">
    <citation type="submission" date="2020-06" db="EMBL/GenBank/DDBJ databases">
        <title>Transcriptomic and genomic resources for Thalictrum thalictroides and T. hernandezii: Facilitating candidate gene discovery in an emerging model plant lineage.</title>
        <authorList>
            <person name="Arias T."/>
            <person name="Riano-Pachon D.M."/>
            <person name="Di Stilio V.S."/>
        </authorList>
    </citation>
    <scope>NUCLEOTIDE SEQUENCE [LARGE SCALE GENOMIC DNA]</scope>
    <source>
        <strain evidence="3">cv. WT478/WT964</strain>
        <tissue evidence="2">Leaves</tissue>
    </source>
</reference>
<sequence length="997" mass="111455">MARSRVVSDELLHHCLNDSIDVALVQEPYALRGVLHGLKYRGVRIVNSTPNEHHGIWAAIVVFNSELDIVAKPHLTSTHTVVLGVSHPGQEPIDLVSSYFQFRKPTESFTVEITRTHASLLARSILCMDVNAFSTKWHDHRTNEKGRLVEDMIGELGLVIINKAGNEHTFQGARGRSNVDLTLASPGITNNILDWRVTKGITSSDHLVISFTISDHIIDLRMSQNTRYLDRKIDKPKLIEAVKNALSLTRVDGTINGQAEQISLSLKSACDRVLPKSSSNSKQRPPWWNAEVTLSRRELKLAHRTMIRLSTPESRDFFKTARNKHVSTIRKAKKAVWRKFAEDPLTSNPWGNLTKWLIKGPNENPIPSVLRKNDGSYTTCVADTVSYMMEELIPSSAHDPAMEPANLIDHNPPQITIEELTRVISKQKNSAPGADGLSARIIKAAWPAFNMHMLHLVNNCLKSAKFPDTWKEAKIVVLLKSKDKDPLIPKSYRPVSLLPVLGKILEEVICDILEQEVGNTLCPDQHGFRPGKSTSTALNEVQEWTSQNGRYVLGSFLDISGAFDNVRWPVLINDMQSLRCSPTIVSITKSYLAGRSAIYRIGGSEHSVKLTRGCPQGSKLGPRLWNVSMNPLFGEAYPEDTKIVAYADDIALLVAGDSRREIILKSETALRTIAAWAGQRGLKFSKEKSVMIPLKGGLVPGFTAEFVDGRIRSVQESKYLGLHLSEGFNFHNHALKLLESSKDVFSRLKSIRKSKWGASSALSLILYKAVYIPRIMYGSKFWYPSINGAKDIAKLESAQRRVLMAVTGAYNTASTRALQVLAGTPPLHLHIQAVIRTSNGMSKSDSEDILITQWQALWSGTTKGRWTFEFLPNIRERTQIPITFDHYTAQMVTGHGDFNGKLHGFNLTEAPGCSCGHEYESAEHVLYHCSIFEDLRTTLRESLERSGIAWPCSPSVFSSSSSSWSALEKFARNALIRKENSRTEERIRLREENEQDI</sequence>
<feature type="domain" description="Reverse transcriptase" evidence="1">
    <location>
        <begin position="459"/>
        <end position="724"/>
    </location>
</feature>
<comment type="caution">
    <text evidence="2">The sequence shown here is derived from an EMBL/GenBank/DDBJ whole genome shotgun (WGS) entry which is preliminary data.</text>
</comment>
<dbReference type="CDD" id="cd01650">
    <property type="entry name" value="RT_nLTR_like"/>
    <property type="match status" value="1"/>
</dbReference>
<dbReference type="PANTHER" id="PTHR19446">
    <property type="entry name" value="REVERSE TRANSCRIPTASES"/>
    <property type="match status" value="1"/>
</dbReference>
<organism evidence="2 3">
    <name type="scientific">Thalictrum thalictroides</name>
    <name type="common">Rue-anemone</name>
    <name type="synonym">Anemone thalictroides</name>
    <dbReference type="NCBI Taxonomy" id="46969"/>
    <lineage>
        <taxon>Eukaryota</taxon>
        <taxon>Viridiplantae</taxon>
        <taxon>Streptophyta</taxon>
        <taxon>Embryophyta</taxon>
        <taxon>Tracheophyta</taxon>
        <taxon>Spermatophyta</taxon>
        <taxon>Magnoliopsida</taxon>
        <taxon>Ranunculales</taxon>
        <taxon>Ranunculaceae</taxon>
        <taxon>Thalictroideae</taxon>
        <taxon>Thalictrum</taxon>
    </lineage>
</organism>
<dbReference type="Gene3D" id="3.60.10.10">
    <property type="entry name" value="Endonuclease/exonuclease/phosphatase"/>
    <property type="match status" value="1"/>
</dbReference>
<evidence type="ECO:0000259" key="1">
    <source>
        <dbReference type="PROSITE" id="PS50878"/>
    </source>
</evidence>
<dbReference type="PROSITE" id="PS50878">
    <property type="entry name" value="RT_POL"/>
    <property type="match status" value="1"/>
</dbReference>
<protein>
    <submittedName>
        <fullName evidence="2">Reverse transcriptase</fullName>
    </submittedName>
</protein>
<evidence type="ECO:0000313" key="2">
    <source>
        <dbReference type="EMBL" id="KAF5199159.1"/>
    </source>
</evidence>
<keyword evidence="2" id="KW-0695">RNA-directed DNA polymerase</keyword>
<dbReference type="Pfam" id="PF14529">
    <property type="entry name" value="Exo_endo_phos_2"/>
    <property type="match status" value="1"/>
</dbReference>
<dbReference type="InterPro" id="IPR036691">
    <property type="entry name" value="Endo/exonu/phosph_ase_sf"/>
</dbReference>
<dbReference type="Proteomes" id="UP000554482">
    <property type="component" value="Unassembled WGS sequence"/>
</dbReference>
<dbReference type="OrthoDB" id="6627828at2759"/>
<dbReference type="AlphaFoldDB" id="A0A7J6WP54"/>
<proteinExistence type="predicted"/>